<feature type="non-terminal residue" evidence="1">
    <location>
        <position position="32"/>
    </location>
</feature>
<name>A0A392UEQ3_9FABA</name>
<proteinExistence type="predicted"/>
<organism evidence="1 2">
    <name type="scientific">Trifolium medium</name>
    <dbReference type="NCBI Taxonomy" id="97028"/>
    <lineage>
        <taxon>Eukaryota</taxon>
        <taxon>Viridiplantae</taxon>
        <taxon>Streptophyta</taxon>
        <taxon>Embryophyta</taxon>
        <taxon>Tracheophyta</taxon>
        <taxon>Spermatophyta</taxon>
        <taxon>Magnoliopsida</taxon>
        <taxon>eudicotyledons</taxon>
        <taxon>Gunneridae</taxon>
        <taxon>Pentapetalae</taxon>
        <taxon>rosids</taxon>
        <taxon>fabids</taxon>
        <taxon>Fabales</taxon>
        <taxon>Fabaceae</taxon>
        <taxon>Papilionoideae</taxon>
        <taxon>50 kb inversion clade</taxon>
        <taxon>NPAAA clade</taxon>
        <taxon>Hologalegina</taxon>
        <taxon>IRL clade</taxon>
        <taxon>Trifolieae</taxon>
        <taxon>Trifolium</taxon>
    </lineage>
</organism>
<reference evidence="1 2" key="1">
    <citation type="journal article" date="2018" name="Front. Plant Sci.">
        <title>Red Clover (Trifolium pratense) and Zigzag Clover (T. medium) - A Picture of Genomic Similarities and Differences.</title>
        <authorList>
            <person name="Dluhosova J."/>
            <person name="Istvanek J."/>
            <person name="Nedelnik J."/>
            <person name="Repkova J."/>
        </authorList>
    </citation>
    <scope>NUCLEOTIDE SEQUENCE [LARGE SCALE GENOMIC DNA]</scope>
    <source>
        <strain evidence="2">cv. 10/8</strain>
        <tissue evidence="1">Leaf</tissue>
    </source>
</reference>
<dbReference type="EMBL" id="LXQA010790770">
    <property type="protein sequence ID" value="MCI71164.1"/>
    <property type="molecule type" value="Genomic_DNA"/>
</dbReference>
<accession>A0A392UEQ3</accession>
<keyword evidence="2" id="KW-1185">Reference proteome</keyword>
<dbReference type="AlphaFoldDB" id="A0A392UEQ3"/>
<evidence type="ECO:0000313" key="1">
    <source>
        <dbReference type="EMBL" id="MCI71164.1"/>
    </source>
</evidence>
<dbReference type="Proteomes" id="UP000265520">
    <property type="component" value="Unassembled WGS sequence"/>
</dbReference>
<sequence>MVRLVELPKNPMVAGDKIFMRTEGILRDEEEE</sequence>
<evidence type="ECO:0000313" key="2">
    <source>
        <dbReference type="Proteomes" id="UP000265520"/>
    </source>
</evidence>
<comment type="caution">
    <text evidence="1">The sequence shown here is derived from an EMBL/GenBank/DDBJ whole genome shotgun (WGS) entry which is preliminary data.</text>
</comment>
<protein>
    <submittedName>
        <fullName evidence="1">Uncharacterized protein</fullName>
    </submittedName>
</protein>